<dbReference type="GO" id="GO:0046983">
    <property type="term" value="F:protein dimerization activity"/>
    <property type="evidence" value="ECO:0007669"/>
    <property type="project" value="InterPro"/>
</dbReference>
<dbReference type="Pfam" id="PF00319">
    <property type="entry name" value="SRF-TF"/>
    <property type="match status" value="1"/>
</dbReference>
<dbReference type="PANTHER" id="PTHR11945:SF629">
    <property type="entry name" value="OS02G0164450 PROTEIN"/>
    <property type="match status" value="1"/>
</dbReference>
<accession>K7XWM6</accession>
<feature type="domain" description="MADS-box" evidence="7">
    <location>
        <begin position="1"/>
        <end position="61"/>
    </location>
</feature>
<feature type="non-terminal residue" evidence="8">
    <location>
        <position position="179"/>
    </location>
</feature>
<keyword evidence="5" id="KW-0539">Nucleus</keyword>
<feature type="region of interest" description="Disordered" evidence="6">
    <location>
        <begin position="76"/>
        <end position="135"/>
    </location>
</feature>
<feature type="compositionally biased region" description="Acidic residues" evidence="6">
    <location>
        <begin position="104"/>
        <end position="128"/>
    </location>
</feature>
<keyword evidence="4" id="KW-0804">Transcription</keyword>
<evidence type="ECO:0000313" key="8">
    <source>
        <dbReference type="EMBL" id="AFX72854.1"/>
    </source>
</evidence>
<dbReference type="GO" id="GO:0000978">
    <property type="term" value="F:RNA polymerase II cis-regulatory region sequence-specific DNA binding"/>
    <property type="evidence" value="ECO:0007669"/>
    <property type="project" value="TreeGrafter"/>
</dbReference>
<dbReference type="PRINTS" id="PR00404">
    <property type="entry name" value="MADSDOMAIN"/>
</dbReference>
<dbReference type="SMART" id="SM00432">
    <property type="entry name" value="MADS"/>
    <property type="match status" value="1"/>
</dbReference>
<sequence>MGRRSIEIKKIEDRQKLNITFSKRRTGLFSKAQELSNRSGDQVAIIVFSTSGRLYTFGEPGVDFVLDRYIQQGGAGDDVGGTSAAADVPIDDDVGGTFAAADVPIDDDDDDDEDDIDDNDVNSDDDDVIGNGPSLNDLLKASEKLEAEMKFAGGGTDMGEILKNKKPVLDGVNGLEAEK</sequence>
<dbReference type="EMBL" id="JX680222">
    <property type="protein sequence ID" value="AFX72854.1"/>
    <property type="molecule type" value="mRNA"/>
</dbReference>
<dbReference type="SUPFAM" id="SSF55455">
    <property type="entry name" value="SRF-like"/>
    <property type="match status" value="1"/>
</dbReference>
<keyword evidence="3" id="KW-0238">DNA-binding</keyword>
<dbReference type="InterPro" id="IPR036879">
    <property type="entry name" value="TF_MADSbox_sf"/>
</dbReference>
<dbReference type="GO" id="GO:0000981">
    <property type="term" value="F:DNA-binding transcription factor activity, RNA polymerase II-specific"/>
    <property type="evidence" value="ECO:0007669"/>
    <property type="project" value="TreeGrafter"/>
</dbReference>
<evidence type="ECO:0000256" key="5">
    <source>
        <dbReference type="ARBA" id="ARBA00023242"/>
    </source>
</evidence>
<organism evidence="8">
    <name type="scientific">Aquilegia coerulea</name>
    <name type="common">Rocky mountain columbine</name>
    <dbReference type="NCBI Taxonomy" id="218851"/>
    <lineage>
        <taxon>Eukaryota</taxon>
        <taxon>Viridiplantae</taxon>
        <taxon>Streptophyta</taxon>
        <taxon>Embryophyta</taxon>
        <taxon>Tracheophyta</taxon>
        <taxon>Spermatophyta</taxon>
        <taxon>Magnoliopsida</taxon>
        <taxon>Ranunculales</taxon>
        <taxon>Ranunculaceae</taxon>
        <taxon>Thalictroideae</taxon>
        <taxon>Aquilegia</taxon>
    </lineage>
</organism>
<keyword evidence="2" id="KW-0805">Transcription regulation</keyword>
<dbReference type="InterPro" id="IPR002100">
    <property type="entry name" value="TF_MADSbox"/>
</dbReference>
<name>K7XWM6_AQUCA</name>
<evidence type="ECO:0000256" key="1">
    <source>
        <dbReference type="ARBA" id="ARBA00004123"/>
    </source>
</evidence>
<evidence type="ECO:0000259" key="7">
    <source>
        <dbReference type="PROSITE" id="PS50066"/>
    </source>
</evidence>
<evidence type="ECO:0000256" key="4">
    <source>
        <dbReference type="ARBA" id="ARBA00023163"/>
    </source>
</evidence>
<evidence type="ECO:0000256" key="2">
    <source>
        <dbReference type="ARBA" id="ARBA00023015"/>
    </source>
</evidence>
<evidence type="ECO:0000256" key="3">
    <source>
        <dbReference type="ARBA" id="ARBA00023125"/>
    </source>
</evidence>
<dbReference type="AlphaFoldDB" id="K7XWM6"/>
<dbReference type="PROSITE" id="PS50066">
    <property type="entry name" value="MADS_BOX_2"/>
    <property type="match status" value="1"/>
</dbReference>
<dbReference type="Gene3D" id="3.40.1810.10">
    <property type="entry name" value="Transcription factor, MADS-box"/>
    <property type="match status" value="1"/>
</dbReference>
<dbReference type="PANTHER" id="PTHR11945">
    <property type="entry name" value="MADS BOX PROTEIN"/>
    <property type="match status" value="1"/>
</dbReference>
<reference evidence="8" key="1">
    <citation type="journal article" date="2014" name="Ann. Mo. Bot. Gard.">
        <title>The MADS-Box Gene Family of the Basal Eudicot and Hybrid Aquilegia coerulea Origami' (Ranunculaceae).</title>
        <authorList>
            <person name="Sharma B."/>
            <person name="Kramer E.M."/>
        </authorList>
    </citation>
    <scope>NUCLEOTIDE SEQUENCE</scope>
</reference>
<protein>
    <submittedName>
        <fullName evidence="8">MADS-box protein AGL61</fullName>
    </submittedName>
</protein>
<dbReference type="GO" id="GO:0005634">
    <property type="term" value="C:nucleus"/>
    <property type="evidence" value="ECO:0007669"/>
    <property type="project" value="UniProtKB-SubCell"/>
</dbReference>
<evidence type="ECO:0000256" key="6">
    <source>
        <dbReference type="SAM" id="MobiDB-lite"/>
    </source>
</evidence>
<proteinExistence type="evidence at transcript level"/>
<comment type="subcellular location">
    <subcellularLocation>
        <location evidence="1">Nucleus</location>
    </subcellularLocation>
</comment>